<protein>
    <submittedName>
        <fullName evidence="2">GNAT family N-acetyltransferase</fullName>
    </submittedName>
</protein>
<keyword evidence="3" id="KW-1185">Reference proteome</keyword>
<dbReference type="InterPro" id="IPR051531">
    <property type="entry name" value="N-acetyltransferase"/>
</dbReference>
<name>A0A8J6M8Z8_9FIRM</name>
<reference evidence="2" key="1">
    <citation type="submission" date="2020-08" db="EMBL/GenBank/DDBJ databases">
        <title>Genome public.</title>
        <authorList>
            <person name="Liu C."/>
            <person name="Sun Q."/>
        </authorList>
    </citation>
    <scope>NUCLEOTIDE SEQUENCE</scope>
    <source>
        <strain evidence="2">NSJ-52</strain>
    </source>
</reference>
<accession>A0A8J6M8Z8</accession>
<dbReference type="PANTHER" id="PTHR43792">
    <property type="entry name" value="GNAT FAMILY, PUTATIVE (AFU_ORTHOLOGUE AFUA_3G00765)-RELATED-RELATED"/>
    <property type="match status" value="1"/>
</dbReference>
<dbReference type="PROSITE" id="PS51186">
    <property type="entry name" value="GNAT"/>
    <property type="match status" value="1"/>
</dbReference>
<proteinExistence type="predicted"/>
<dbReference type="Pfam" id="PF13302">
    <property type="entry name" value="Acetyltransf_3"/>
    <property type="match status" value="1"/>
</dbReference>
<organism evidence="2 3">
    <name type="scientific">Lawsonibacter faecis</name>
    <dbReference type="NCBI Taxonomy" id="2763052"/>
    <lineage>
        <taxon>Bacteria</taxon>
        <taxon>Bacillati</taxon>
        <taxon>Bacillota</taxon>
        <taxon>Clostridia</taxon>
        <taxon>Eubacteriales</taxon>
        <taxon>Oscillospiraceae</taxon>
        <taxon>Lawsonibacter</taxon>
    </lineage>
</organism>
<dbReference type="EMBL" id="JACOPQ010000021">
    <property type="protein sequence ID" value="MBC5738767.1"/>
    <property type="molecule type" value="Genomic_DNA"/>
</dbReference>
<evidence type="ECO:0000313" key="3">
    <source>
        <dbReference type="Proteomes" id="UP000607645"/>
    </source>
</evidence>
<feature type="domain" description="N-acetyltransferase" evidence="1">
    <location>
        <begin position="8"/>
        <end position="163"/>
    </location>
</feature>
<dbReference type="Gene3D" id="3.40.630.30">
    <property type="match status" value="1"/>
</dbReference>
<dbReference type="AlphaFoldDB" id="A0A8J6M8Z8"/>
<dbReference type="RefSeq" id="WP_186920392.1">
    <property type="nucleotide sequence ID" value="NZ_JACOPQ010000021.1"/>
</dbReference>
<dbReference type="PANTHER" id="PTHR43792:SF1">
    <property type="entry name" value="N-ACETYLTRANSFERASE DOMAIN-CONTAINING PROTEIN"/>
    <property type="match status" value="1"/>
</dbReference>
<evidence type="ECO:0000313" key="2">
    <source>
        <dbReference type="EMBL" id="MBC5738767.1"/>
    </source>
</evidence>
<dbReference type="GO" id="GO:0016747">
    <property type="term" value="F:acyltransferase activity, transferring groups other than amino-acyl groups"/>
    <property type="evidence" value="ECO:0007669"/>
    <property type="project" value="InterPro"/>
</dbReference>
<dbReference type="InterPro" id="IPR000182">
    <property type="entry name" value="GNAT_dom"/>
</dbReference>
<dbReference type="SUPFAM" id="SSF55729">
    <property type="entry name" value="Acyl-CoA N-acyltransferases (Nat)"/>
    <property type="match status" value="1"/>
</dbReference>
<sequence>MILETKRLRLRELTEEDRPGLCGILQDGAAMYAYEHAFSDREVDQWLARQMDRYRREGFGLWAVIRREDGAFVGQCGLTLQEWDGRRVPEIGYLLQRRFWHNGYAAEAAAGCKRYAFDVLGLEAVYSIIRDGNLPSQRVAERNGMRVVGRLVKHNYGMEMPHDVWGVSREEDAGGK</sequence>
<gene>
    <name evidence="2" type="ORF">H8S62_17295</name>
</gene>
<comment type="caution">
    <text evidence="2">The sequence shown here is derived from an EMBL/GenBank/DDBJ whole genome shotgun (WGS) entry which is preliminary data.</text>
</comment>
<evidence type="ECO:0000259" key="1">
    <source>
        <dbReference type="PROSITE" id="PS51186"/>
    </source>
</evidence>
<dbReference type="InterPro" id="IPR016181">
    <property type="entry name" value="Acyl_CoA_acyltransferase"/>
</dbReference>
<dbReference type="Proteomes" id="UP000607645">
    <property type="component" value="Unassembled WGS sequence"/>
</dbReference>